<keyword evidence="3" id="KW-1185">Reference proteome</keyword>
<organism evidence="2 3">
    <name type="scientific">Ganoderma sinense ZZ0214-1</name>
    <dbReference type="NCBI Taxonomy" id="1077348"/>
    <lineage>
        <taxon>Eukaryota</taxon>
        <taxon>Fungi</taxon>
        <taxon>Dikarya</taxon>
        <taxon>Basidiomycota</taxon>
        <taxon>Agaricomycotina</taxon>
        <taxon>Agaricomycetes</taxon>
        <taxon>Polyporales</taxon>
        <taxon>Polyporaceae</taxon>
        <taxon>Ganoderma</taxon>
    </lineage>
</organism>
<feature type="region of interest" description="Disordered" evidence="1">
    <location>
        <begin position="268"/>
        <end position="414"/>
    </location>
</feature>
<feature type="compositionally biased region" description="Pro residues" evidence="1">
    <location>
        <begin position="132"/>
        <end position="141"/>
    </location>
</feature>
<feature type="compositionally biased region" description="Polar residues" evidence="1">
    <location>
        <begin position="397"/>
        <end position="407"/>
    </location>
</feature>
<evidence type="ECO:0000313" key="3">
    <source>
        <dbReference type="Proteomes" id="UP000230002"/>
    </source>
</evidence>
<evidence type="ECO:0000256" key="1">
    <source>
        <dbReference type="SAM" id="MobiDB-lite"/>
    </source>
</evidence>
<feature type="compositionally biased region" description="Polar residues" evidence="1">
    <location>
        <begin position="544"/>
        <end position="557"/>
    </location>
</feature>
<feature type="compositionally biased region" description="Low complexity" evidence="1">
    <location>
        <begin position="477"/>
        <end position="489"/>
    </location>
</feature>
<feature type="region of interest" description="Disordered" evidence="1">
    <location>
        <begin position="223"/>
        <end position="251"/>
    </location>
</feature>
<dbReference type="OrthoDB" id="2804764at2759"/>
<feature type="compositionally biased region" description="Low complexity" evidence="1">
    <location>
        <begin position="353"/>
        <end position="362"/>
    </location>
</feature>
<dbReference type="Proteomes" id="UP000230002">
    <property type="component" value="Unassembled WGS sequence"/>
</dbReference>
<dbReference type="STRING" id="1077348.A0A2G8SAS0"/>
<feature type="compositionally biased region" description="Low complexity" evidence="1">
    <location>
        <begin position="67"/>
        <end position="84"/>
    </location>
</feature>
<feature type="region of interest" description="Disordered" evidence="1">
    <location>
        <begin position="112"/>
        <end position="143"/>
    </location>
</feature>
<accession>A0A2G8SAS0</accession>
<feature type="compositionally biased region" description="Polar residues" evidence="1">
    <location>
        <begin position="518"/>
        <end position="528"/>
    </location>
</feature>
<protein>
    <submittedName>
        <fullName evidence="2">Uncharacterized protein</fullName>
    </submittedName>
</protein>
<gene>
    <name evidence="2" type="ORF">GSI_07028</name>
</gene>
<feature type="compositionally biased region" description="Low complexity" evidence="1">
    <location>
        <begin position="304"/>
        <end position="314"/>
    </location>
</feature>
<dbReference type="AlphaFoldDB" id="A0A2G8SAS0"/>
<comment type="caution">
    <text evidence="2">The sequence shown here is derived from an EMBL/GenBank/DDBJ whole genome shotgun (WGS) entry which is preliminary data.</text>
</comment>
<feature type="region of interest" description="Disordered" evidence="1">
    <location>
        <begin position="65"/>
        <end position="84"/>
    </location>
</feature>
<evidence type="ECO:0000313" key="2">
    <source>
        <dbReference type="EMBL" id="PIL30859.1"/>
    </source>
</evidence>
<feature type="region of interest" description="Disordered" evidence="1">
    <location>
        <begin position="22"/>
        <end position="47"/>
    </location>
</feature>
<name>A0A2G8SAS0_9APHY</name>
<feature type="region of interest" description="Disordered" evidence="1">
    <location>
        <begin position="474"/>
        <end position="528"/>
    </location>
</feature>
<proteinExistence type="predicted"/>
<feature type="compositionally biased region" description="Pro residues" evidence="1">
    <location>
        <begin position="337"/>
        <end position="352"/>
    </location>
</feature>
<reference evidence="2 3" key="1">
    <citation type="journal article" date="2015" name="Sci. Rep.">
        <title>Chromosome-level genome map provides insights into diverse defense mechanisms in the medicinal fungus Ganoderma sinense.</title>
        <authorList>
            <person name="Zhu Y."/>
            <person name="Xu J."/>
            <person name="Sun C."/>
            <person name="Zhou S."/>
            <person name="Xu H."/>
            <person name="Nelson D.R."/>
            <person name="Qian J."/>
            <person name="Song J."/>
            <person name="Luo H."/>
            <person name="Xiang L."/>
            <person name="Li Y."/>
            <person name="Xu Z."/>
            <person name="Ji A."/>
            <person name="Wang L."/>
            <person name="Lu S."/>
            <person name="Hayward A."/>
            <person name="Sun W."/>
            <person name="Li X."/>
            <person name="Schwartz D.C."/>
            <person name="Wang Y."/>
            <person name="Chen S."/>
        </authorList>
    </citation>
    <scope>NUCLEOTIDE SEQUENCE [LARGE SCALE GENOMIC DNA]</scope>
    <source>
        <strain evidence="2 3">ZZ0214-1</strain>
    </source>
</reference>
<dbReference type="EMBL" id="AYKW01000013">
    <property type="protein sequence ID" value="PIL30859.1"/>
    <property type="molecule type" value="Genomic_DNA"/>
</dbReference>
<feature type="region of interest" description="Disordered" evidence="1">
    <location>
        <begin position="542"/>
        <end position="590"/>
    </location>
</feature>
<sequence length="590" mass="62244">MDSVHPGGLGFQDFALWSARKDKNMPSPLTHPRNPPPVPGEGAALGSVGRAGSHLALPAYVYERRGSATSTSTGSTRSSGSLSTRLSNLVGLALPSKMRLRGRSKLNLSIATDSEEASADSSPSTLSSLSPPSTPSSPTPPFAHAQAQLYSANVNDSVLRVSGMEVDEDALAIGRVLTPDADPFAKADIVLPLHMTPNQLTPLTRRASSQDSPSNFNRVVTWDDQGKPHPVKRVRNSLPAPPVSTSQTFPSSCSVHFNETPGSDFSYTFPARVSPAQTPKRHGPPSAWLPLRPDPVLSEHPAISSSPPQSPSKSALRLSSHMPPSPTRAAHVATPGKVPPLFPPPSLPPPDRVLPGVPSSSPHAPPVPPKDLRGYVARGHQSLPPSPPTSYPPSRRGSLQSKATSDGVSLPNDPLRLAMRSCSIKALADRRQVTETEVPPSLGEPWSGTIGNLDSMARPATPISRFQAECRRRSVDSSTTITASPSSSALHDAARGWDCGMSSTGGDESVLNEGDSFSVETSSPFDHSTAASEAELEFWCPRDSQPSSAHCTRSSFATGLGRGELSVGTLPASPDLRRVPRKAMSTEAYA</sequence>
<feature type="compositionally biased region" description="Low complexity" evidence="1">
    <location>
        <begin position="119"/>
        <end position="131"/>
    </location>
</feature>